<evidence type="ECO:0000259" key="1">
    <source>
        <dbReference type="PROSITE" id="PS51379"/>
    </source>
</evidence>
<dbReference type="AlphaFoldDB" id="A0A0F9PN38"/>
<name>A0A0F9PN38_9ZZZZ</name>
<feature type="domain" description="4Fe-4S ferredoxin-type" evidence="1">
    <location>
        <begin position="49"/>
        <end position="79"/>
    </location>
</feature>
<sequence length="118" mass="12723">MHGRGIISLRHAGFLAGLGVLGKNNLLMNEKFGNMFYIGAALISIDLIGDLLANYEGCLSDCNICIESCPQNALDGVTVNQKLCRALSIIRTKKGHNLYACNKCRIICPNALGIKRAS</sequence>
<reference evidence="2" key="1">
    <citation type="journal article" date="2015" name="Nature">
        <title>Complex archaea that bridge the gap between prokaryotes and eukaryotes.</title>
        <authorList>
            <person name="Spang A."/>
            <person name="Saw J.H."/>
            <person name="Jorgensen S.L."/>
            <person name="Zaremba-Niedzwiedzka K."/>
            <person name="Martijn J."/>
            <person name="Lind A.E."/>
            <person name="van Eijk R."/>
            <person name="Schleper C."/>
            <person name="Guy L."/>
            <person name="Ettema T.J."/>
        </authorList>
    </citation>
    <scope>NUCLEOTIDE SEQUENCE</scope>
</reference>
<dbReference type="SUPFAM" id="SSF54862">
    <property type="entry name" value="4Fe-4S ferredoxins"/>
    <property type="match status" value="1"/>
</dbReference>
<dbReference type="Gene3D" id="3.30.70.20">
    <property type="match status" value="1"/>
</dbReference>
<accession>A0A0F9PN38</accession>
<dbReference type="PANTHER" id="PTHR42827">
    <property type="entry name" value="IRON-SULFUR CLUSTER-BINDING PROTEIN-RELATED"/>
    <property type="match status" value="1"/>
</dbReference>
<evidence type="ECO:0000313" key="2">
    <source>
        <dbReference type="EMBL" id="KKN31614.1"/>
    </source>
</evidence>
<protein>
    <recommendedName>
        <fullName evidence="1">4Fe-4S ferredoxin-type domain-containing protein</fullName>
    </recommendedName>
</protein>
<proteinExistence type="predicted"/>
<comment type="caution">
    <text evidence="2">The sequence shown here is derived from an EMBL/GenBank/DDBJ whole genome shotgun (WGS) entry which is preliminary data.</text>
</comment>
<organism evidence="2">
    <name type="scientific">marine sediment metagenome</name>
    <dbReference type="NCBI Taxonomy" id="412755"/>
    <lineage>
        <taxon>unclassified sequences</taxon>
        <taxon>metagenomes</taxon>
        <taxon>ecological metagenomes</taxon>
    </lineage>
</organism>
<dbReference type="PANTHER" id="PTHR42827:SF1">
    <property type="entry name" value="IRON-SULFUR CLUSTER-BINDING PROTEIN"/>
    <property type="match status" value="1"/>
</dbReference>
<dbReference type="PROSITE" id="PS51379">
    <property type="entry name" value="4FE4S_FER_2"/>
    <property type="match status" value="1"/>
</dbReference>
<gene>
    <name evidence="2" type="ORF">LCGC14_0822150</name>
</gene>
<dbReference type="InterPro" id="IPR017896">
    <property type="entry name" value="4Fe4S_Fe-S-bd"/>
</dbReference>
<dbReference type="EMBL" id="LAZR01002314">
    <property type="protein sequence ID" value="KKN31614.1"/>
    <property type="molecule type" value="Genomic_DNA"/>
</dbReference>